<comment type="caution">
    <text evidence="2">The sequence shown here is derived from an EMBL/GenBank/DDBJ whole genome shotgun (WGS) entry which is preliminary data.</text>
</comment>
<evidence type="ECO:0000259" key="1">
    <source>
        <dbReference type="Pfam" id="PF01261"/>
    </source>
</evidence>
<gene>
    <name evidence="2" type="ORF">H9813_11745</name>
</gene>
<dbReference type="EMBL" id="DXBV01000118">
    <property type="protein sequence ID" value="HIZ31887.1"/>
    <property type="molecule type" value="Genomic_DNA"/>
</dbReference>
<dbReference type="PANTHER" id="PTHR12110:SF41">
    <property type="entry name" value="INOSOSE DEHYDRATASE"/>
    <property type="match status" value="1"/>
</dbReference>
<protein>
    <submittedName>
        <fullName evidence="2">Sugar phosphate isomerase/epimerase</fullName>
    </submittedName>
</protein>
<reference evidence="2" key="2">
    <citation type="submission" date="2021-04" db="EMBL/GenBank/DDBJ databases">
        <authorList>
            <person name="Gilroy R."/>
        </authorList>
    </citation>
    <scope>NUCLEOTIDE SEQUENCE</scope>
    <source>
        <strain evidence="2">ChiGjej4B4-18154</strain>
    </source>
</reference>
<dbReference type="Pfam" id="PF01261">
    <property type="entry name" value="AP_endonuc_2"/>
    <property type="match status" value="1"/>
</dbReference>
<dbReference type="InterPro" id="IPR013022">
    <property type="entry name" value="Xyl_isomerase-like_TIM-brl"/>
</dbReference>
<dbReference type="PANTHER" id="PTHR12110">
    <property type="entry name" value="HYDROXYPYRUVATE ISOMERASE"/>
    <property type="match status" value="1"/>
</dbReference>
<proteinExistence type="predicted"/>
<organism evidence="2 3">
    <name type="scientific">Candidatus Allofournierella merdipullorum</name>
    <dbReference type="NCBI Taxonomy" id="2838595"/>
    <lineage>
        <taxon>Bacteria</taxon>
        <taxon>Bacillati</taxon>
        <taxon>Bacillota</taxon>
        <taxon>Clostridia</taxon>
        <taxon>Eubacteriales</taxon>
        <taxon>Oscillospiraceae</taxon>
        <taxon>Allofournierella</taxon>
    </lineage>
</organism>
<dbReference type="SUPFAM" id="SSF51658">
    <property type="entry name" value="Xylose isomerase-like"/>
    <property type="match status" value="1"/>
</dbReference>
<dbReference type="RefSeq" id="WP_394966457.1">
    <property type="nucleotide sequence ID" value="NZ_CALXHM010000002.1"/>
</dbReference>
<feature type="domain" description="Xylose isomerase-like TIM barrel" evidence="1">
    <location>
        <begin position="22"/>
        <end position="281"/>
    </location>
</feature>
<evidence type="ECO:0000313" key="3">
    <source>
        <dbReference type="Proteomes" id="UP000824035"/>
    </source>
</evidence>
<dbReference type="Gene3D" id="3.20.20.150">
    <property type="entry name" value="Divalent-metal-dependent TIM barrel enzymes"/>
    <property type="match status" value="1"/>
</dbReference>
<dbReference type="InterPro" id="IPR036237">
    <property type="entry name" value="Xyl_isomerase-like_sf"/>
</dbReference>
<keyword evidence="2" id="KW-0413">Isomerase</keyword>
<name>A0A9D2E6V6_9FIRM</name>
<reference evidence="2" key="1">
    <citation type="journal article" date="2021" name="PeerJ">
        <title>Extensive microbial diversity within the chicken gut microbiome revealed by metagenomics and culture.</title>
        <authorList>
            <person name="Gilroy R."/>
            <person name="Ravi A."/>
            <person name="Getino M."/>
            <person name="Pursley I."/>
            <person name="Horton D.L."/>
            <person name="Alikhan N.F."/>
            <person name="Baker D."/>
            <person name="Gharbi K."/>
            <person name="Hall N."/>
            <person name="Watson M."/>
            <person name="Adriaenssens E.M."/>
            <person name="Foster-Nyarko E."/>
            <person name="Jarju S."/>
            <person name="Secka A."/>
            <person name="Antonio M."/>
            <person name="Oren A."/>
            <person name="Chaudhuri R.R."/>
            <person name="La Ragione R."/>
            <person name="Hildebrand F."/>
            <person name="Pallen M.J."/>
        </authorList>
    </citation>
    <scope>NUCLEOTIDE SEQUENCE</scope>
    <source>
        <strain evidence="2">ChiGjej4B4-18154</strain>
    </source>
</reference>
<dbReference type="GO" id="GO:0016853">
    <property type="term" value="F:isomerase activity"/>
    <property type="evidence" value="ECO:0007669"/>
    <property type="project" value="UniProtKB-KW"/>
</dbReference>
<dbReference type="AlphaFoldDB" id="A0A9D2E6V6"/>
<evidence type="ECO:0000313" key="2">
    <source>
        <dbReference type="EMBL" id="HIZ31887.1"/>
    </source>
</evidence>
<dbReference type="Proteomes" id="UP000824035">
    <property type="component" value="Unassembled WGS sequence"/>
</dbReference>
<accession>A0A9D2E6V6</accession>
<sequence length="285" mass="31389">MENFKIGIISDWLGLPFRESMEKCAQLGADGVQLYAVEGEMAPENMTPALIAEKRDIIHSNGLVVSALCGDLGGHGFTRREENPAKIERSKRIVDLALEMGARVVTTHIGVVPAEHNDTYFVLQDACNQLAEYAEQNGARFAIETGPEPAERLRAFLDSLSSRGVAVNLDPANLVMVTDDDPVKAVYTLRDYIVHTHAKDGLMLKKTDPQVIYDFFAEGGIGDLRMEEYFKEVPLGQGKVDFDGYLKALNDIGYKGFLTIEREVGADPAADIALAVNFLRSHPQF</sequence>
<dbReference type="InterPro" id="IPR050312">
    <property type="entry name" value="IolE/XylAMocC-like"/>
</dbReference>